<name>A0A2P7QZW3_9SPHN</name>
<keyword evidence="2" id="KW-1185">Reference proteome</keyword>
<dbReference type="RefSeq" id="WP_106511521.1">
    <property type="nucleotide sequence ID" value="NZ_PXYI01000001.1"/>
</dbReference>
<evidence type="ECO:0000313" key="2">
    <source>
        <dbReference type="Proteomes" id="UP000241167"/>
    </source>
</evidence>
<dbReference type="OrthoDB" id="7565554at2"/>
<dbReference type="Proteomes" id="UP000241167">
    <property type="component" value="Unassembled WGS sequence"/>
</dbReference>
<proteinExistence type="predicted"/>
<reference evidence="1 2" key="1">
    <citation type="submission" date="2018-03" db="EMBL/GenBank/DDBJ databases">
        <title>The draft genome of Sphingosinicella sp. GL-C-18.</title>
        <authorList>
            <person name="Liu L."/>
            <person name="Li L."/>
            <person name="Liang L."/>
            <person name="Zhang X."/>
            <person name="Wang T."/>
        </authorList>
    </citation>
    <scope>NUCLEOTIDE SEQUENCE [LARGE SCALE GENOMIC DNA]</scope>
    <source>
        <strain evidence="1 2">GL-C-18</strain>
    </source>
</reference>
<sequence length="138" mass="14012">MSIEAIGALLGPAGGTASAGAGHRAMDLLPPGGGGTSPQLEGRFQAAVDRAGGLDGVVPAGPLPPAIKGMFSALDQVNVQARSVSRYAETAEASGGQLTPGEIVQLTMKCSEFMFQAQLTSNIANRSSDGVQQLFKQQ</sequence>
<dbReference type="AlphaFoldDB" id="A0A2P7QZW3"/>
<evidence type="ECO:0000313" key="1">
    <source>
        <dbReference type="EMBL" id="PSJ43498.1"/>
    </source>
</evidence>
<gene>
    <name evidence="1" type="ORF">C7I55_03850</name>
</gene>
<organism evidence="1 2">
    <name type="scientific">Allosphingosinicella deserti</name>
    <dbReference type="NCBI Taxonomy" id="2116704"/>
    <lineage>
        <taxon>Bacteria</taxon>
        <taxon>Pseudomonadati</taxon>
        <taxon>Pseudomonadota</taxon>
        <taxon>Alphaproteobacteria</taxon>
        <taxon>Sphingomonadales</taxon>
        <taxon>Sphingomonadaceae</taxon>
        <taxon>Allosphingosinicella</taxon>
    </lineage>
</organism>
<comment type="caution">
    <text evidence="1">The sequence shown here is derived from an EMBL/GenBank/DDBJ whole genome shotgun (WGS) entry which is preliminary data.</text>
</comment>
<accession>A0A2P7QZW3</accession>
<protein>
    <submittedName>
        <fullName evidence="1">Uncharacterized protein</fullName>
    </submittedName>
</protein>
<dbReference type="EMBL" id="PXYI01000001">
    <property type="protein sequence ID" value="PSJ43498.1"/>
    <property type="molecule type" value="Genomic_DNA"/>
</dbReference>